<keyword evidence="1 2" id="KW-0732">Signal</keyword>
<evidence type="ECO:0000256" key="1">
    <source>
        <dbReference type="ARBA" id="ARBA00022729"/>
    </source>
</evidence>
<evidence type="ECO:0000313" key="6">
    <source>
        <dbReference type="Proteomes" id="UP000278962"/>
    </source>
</evidence>
<dbReference type="AlphaFoldDB" id="A0A660L0C1"/>
<sequence length="589" mass="63753">MRLLTTTLALALALPATAMAQTPALATDYRAHGDDARILVAAHRGYWRGAPENSLPAFEQAISHGADMIELDVMRTSDGQLVLMHDTTVDRTTDGTGSVASKTLEQIKALRLKKGLGGAQAEVTGERIPTLKEALRLIDNRALINLDKAWAYRDQILQELIETGTVETAVFKSNAPVADVQTFRAKDPRILYSHIVEDGNAASLNGFGTNPPDSYEIVFDRLTDAQIQPAAVAAAKRQSRIFINTMWYGLAGRYTDEASLIDPARGWKPVIERHLADVIQTDNVDDLKRYLRGIDVTRPADPANAIRVQGEDYSTDGKGVGYADTEDANQGGTVYRPAEGVDVCDQQGALVVCWIRGGEWLKYDIEVTRPGAYRVSGRFSSPYRPAGKITLELPGRSQTVDIASTTSHDAFMAQELIPSVELPAGKLSYYVRVDPAAYQNFNLDYLQFDRITDEETAQQPALVGGVVAGTLALTLGTPPAFGVFQPAVDRDYTASTTARVISSAMDTTLSVKGGKLANGEHALAEPIGVRADNADYTPLTAPVALKTWDKPVITDEVPLGFRQRIGAAEPLRTGAYTTTLTFTLTTTAP</sequence>
<dbReference type="GO" id="GO:0006644">
    <property type="term" value="P:phospholipid metabolic process"/>
    <property type="evidence" value="ECO:0007669"/>
    <property type="project" value="TreeGrafter"/>
</dbReference>
<reference evidence="5 6" key="1">
    <citation type="submission" date="2018-10" db="EMBL/GenBank/DDBJ databases">
        <title>Genomic Encyclopedia of Archaeal and Bacterial Type Strains, Phase II (KMG-II): from individual species to whole genera.</title>
        <authorList>
            <person name="Goeker M."/>
        </authorList>
    </citation>
    <scope>NUCLEOTIDE SEQUENCE [LARGE SCALE GENOMIC DNA]</scope>
    <source>
        <strain evidence="5 6">DSM 14954</strain>
    </source>
</reference>
<dbReference type="Pfam" id="PF03422">
    <property type="entry name" value="CBM_6"/>
    <property type="match status" value="1"/>
</dbReference>
<dbReference type="InterPro" id="IPR017946">
    <property type="entry name" value="PLC-like_Pdiesterase_TIM-brl"/>
</dbReference>
<dbReference type="SUPFAM" id="SSF49785">
    <property type="entry name" value="Galactose-binding domain-like"/>
    <property type="match status" value="1"/>
</dbReference>
<dbReference type="RefSeq" id="WP_121254582.1">
    <property type="nucleotide sequence ID" value="NZ_RBIL01000002.1"/>
</dbReference>
<dbReference type="GO" id="GO:0006580">
    <property type="term" value="P:ethanolamine metabolic process"/>
    <property type="evidence" value="ECO:0007669"/>
    <property type="project" value="TreeGrafter"/>
</dbReference>
<dbReference type="GO" id="GO:0008889">
    <property type="term" value="F:glycerophosphodiester phosphodiesterase activity"/>
    <property type="evidence" value="ECO:0007669"/>
    <property type="project" value="TreeGrafter"/>
</dbReference>
<dbReference type="Pfam" id="PF16387">
    <property type="entry name" value="DUF4996"/>
    <property type="match status" value="1"/>
</dbReference>
<organism evidence="5 6">
    <name type="scientific">Solirubrobacter pauli</name>
    <dbReference type="NCBI Taxonomy" id="166793"/>
    <lineage>
        <taxon>Bacteria</taxon>
        <taxon>Bacillati</taxon>
        <taxon>Actinomycetota</taxon>
        <taxon>Thermoleophilia</taxon>
        <taxon>Solirubrobacterales</taxon>
        <taxon>Solirubrobacteraceae</taxon>
        <taxon>Solirubrobacter</taxon>
    </lineage>
</organism>
<proteinExistence type="predicted"/>
<dbReference type="PANTHER" id="PTHR46320">
    <property type="entry name" value="GLYCEROPHOSPHODIESTER PHOSPHODIESTERASE 1"/>
    <property type="match status" value="1"/>
</dbReference>
<dbReference type="PROSITE" id="PS51175">
    <property type="entry name" value="CBM6"/>
    <property type="match status" value="1"/>
</dbReference>
<dbReference type="SUPFAM" id="SSF51695">
    <property type="entry name" value="PLC-like phosphodiesterases"/>
    <property type="match status" value="1"/>
</dbReference>
<dbReference type="InterPro" id="IPR032160">
    <property type="entry name" value="DUF4996"/>
</dbReference>
<feature type="chain" id="PRO_5024991023" evidence="2">
    <location>
        <begin position="21"/>
        <end position="589"/>
    </location>
</feature>
<dbReference type="InterPro" id="IPR005084">
    <property type="entry name" value="CBM6"/>
</dbReference>
<dbReference type="Gene3D" id="2.60.120.260">
    <property type="entry name" value="Galactose-binding domain-like"/>
    <property type="match status" value="1"/>
</dbReference>
<evidence type="ECO:0000313" key="5">
    <source>
        <dbReference type="EMBL" id="RKQ86664.1"/>
    </source>
</evidence>
<evidence type="ECO:0000259" key="4">
    <source>
        <dbReference type="PROSITE" id="PS51704"/>
    </source>
</evidence>
<accession>A0A660L0C1</accession>
<dbReference type="GO" id="GO:0030246">
    <property type="term" value="F:carbohydrate binding"/>
    <property type="evidence" value="ECO:0007669"/>
    <property type="project" value="InterPro"/>
</dbReference>
<protein>
    <submittedName>
        <fullName evidence="5">Glycerophosphoryl diester phosphodiesterase</fullName>
    </submittedName>
</protein>
<dbReference type="PANTHER" id="PTHR46320:SF1">
    <property type="entry name" value="GLYCEROPHOSPHODIESTER PHOSPHODIESTERASE 1"/>
    <property type="match status" value="1"/>
</dbReference>
<dbReference type="GO" id="GO:0070291">
    <property type="term" value="P:N-acylethanolamine metabolic process"/>
    <property type="evidence" value="ECO:0007669"/>
    <property type="project" value="TreeGrafter"/>
</dbReference>
<dbReference type="Gene3D" id="3.20.20.190">
    <property type="entry name" value="Phosphatidylinositol (PI) phosphodiesterase"/>
    <property type="match status" value="1"/>
</dbReference>
<dbReference type="InterPro" id="IPR008979">
    <property type="entry name" value="Galactose-bd-like_sf"/>
</dbReference>
<dbReference type="Proteomes" id="UP000278962">
    <property type="component" value="Unassembled WGS sequence"/>
</dbReference>
<feature type="domain" description="CBM6" evidence="3">
    <location>
        <begin position="320"/>
        <end position="449"/>
    </location>
</feature>
<keyword evidence="6" id="KW-1185">Reference proteome</keyword>
<dbReference type="CDD" id="cd08566">
    <property type="entry name" value="GDPD_AtGDE_like"/>
    <property type="match status" value="1"/>
</dbReference>
<dbReference type="InterPro" id="IPR006584">
    <property type="entry name" value="Cellulose-bd_IV"/>
</dbReference>
<dbReference type="GO" id="GO:0005886">
    <property type="term" value="C:plasma membrane"/>
    <property type="evidence" value="ECO:0007669"/>
    <property type="project" value="TreeGrafter"/>
</dbReference>
<feature type="domain" description="GP-PDE" evidence="4">
    <location>
        <begin position="38"/>
        <end position="291"/>
    </location>
</feature>
<evidence type="ECO:0000256" key="2">
    <source>
        <dbReference type="SAM" id="SignalP"/>
    </source>
</evidence>
<feature type="signal peptide" evidence="2">
    <location>
        <begin position="1"/>
        <end position="20"/>
    </location>
</feature>
<dbReference type="CDD" id="cd04080">
    <property type="entry name" value="CBM6_cellulase-like"/>
    <property type="match status" value="1"/>
</dbReference>
<dbReference type="PROSITE" id="PS51704">
    <property type="entry name" value="GP_PDE"/>
    <property type="match status" value="1"/>
</dbReference>
<dbReference type="OrthoDB" id="9758957at2"/>
<dbReference type="InterPro" id="IPR030395">
    <property type="entry name" value="GP_PDE_dom"/>
</dbReference>
<comment type="caution">
    <text evidence="5">The sequence shown here is derived from an EMBL/GenBank/DDBJ whole genome shotgun (WGS) entry which is preliminary data.</text>
</comment>
<dbReference type="SMART" id="SM00606">
    <property type="entry name" value="CBD_IV"/>
    <property type="match status" value="1"/>
</dbReference>
<gene>
    <name evidence="5" type="ORF">C8N24_4679</name>
</gene>
<dbReference type="Pfam" id="PF03009">
    <property type="entry name" value="GDPD"/>
    <property type="match status" value="1"/>
</dbReference>
<dbReference type="EMBL" id="RBIL01000002">
    <property type="protein sequence ID" value="RKQ86664.1"/>
    <property type="molecule type" value="Genomic_DNA"/>
</dbReference>
<name>A0A660L0C1_9ACTN</name>
<evidence type="ECO:0000259" key="3">
    <source>
        <dbReference type="PROSITE" id="PS51175"/>
    </source>
</evidence>